<proteinExistence type="predicted"/>
<organism evidence="1 2">
    <name type="scientific">Limnovirga soli</name>
    <dbReference type="NCBI Taxonomy" id="2656915"/>
    <lineage>
        <taxon>Bacteria</taxon>
        <taxon>Pseudomonadati</taxon>
        <taxon>Bacteroidota</taxon>
        <taxon>Chitinophagia</taxon>
        <taxon>Chitinophagales</taxon>
        <taxon>Chitinophagaceae</taxon>
        <taxon>Limnovirga</taxon>
    </lineage>
</organism>
<comment type="caution">
    <text evidence="1">The sequence shown here is derived from an EMBL/GenBank/DDBJ whole genome shotgun (WGS) entry which is preliminary data.</text>
</comment>
<dbReference type="InterPro" id="IPR011466">
    <property type="entry name" value="DUF1572"/>
</dbReference>
<gene>
    <name evidence="1" type="ORF">GD597_21100</name>
</gene>
<accession>A0A8J8FH53</accession>
<protein>
    <submittedName>
        <fullName evidence="1">DUF1572 domain-containing protein</fullName>
    </submittedName>
</protein>
<dbReference type="RefSeq" id="WP_171609932.1">
    <property type="nucleotide sequence ID" value="NZ_WHPF01000023.1"/>
</dbReference>
<dbReference type="EMBL" id="WHPF01000023">
    <property type="protein sequence ID" value="NNV57975.1"/>
    <property type="molecule type" value="Genomic_DNA"/>
</dbReference>
<evidence type="ECO:0000313" key="1">
    <source>
        <dbReference type="EMBL" id="NNV57975.1"/>
    </source>
</evidence>
<dbReference type="SUPFAM" id="SSF109854">
    <property type="entry name" value="DinB/YfiT-like putative metalloenzymes"/>
    <property type="match status" value="1"/>
</dbReference>
<sequence>MSFETSFIQDTVKRLRYYKELGDKTFAQLEEKDFFFQPSEESNSIAIIVQHLYGNMRSRFTNFLTEDGEKSWRERDAEFGTNITTKAAVIAQWEEGWKIVFTAKENLQPQELTNTIYIRTEPLLVYDALLRQLAHYPYHIGQILYIGKMIKDAQWQSLSIAKGQSQQFNQQIKQGQ</sequence>
<dbReference type="AlphaFoldDB" id="A0A8J8FH53"/>
<reference evidence="1" key="1">
    <citation type="submission" date="2019-10" db="EMBL/GenBank/DDBJ databases">
        <title>Draft genome sequence of Panacibacter sp. KCS-6.</title>
        <authorList>
            <person name="Yim K.J."/>
        </authorList>
    </citation>
    <scope>NUCLEOTIDE SEQUENCE</scope>
    <source>
        <strain evidence="1">KCS-6</strain>
    </source>
</reference>
<dbReference type="Proteomes" id="UP000598971">
    <property type="component" value="Unassembled WGS sequence"/>
</dbReference>
<keyword evidence="2" id="KW-1185">Reference proteome</keyword>
<dbReference type="Pfam" id="PF07609">
    <property type="entry name" value="DUF1572"/>
    <property type="match status" value="1"/>
</dbReference>
<evidence type="ECO:0000313" key="2">
    <source>
        <dbReference type="Proteomes" id="UP000598971"/>
    </source>
</evidence>
<dbReference type="Gene3D" id="1.20.120.450">
    <property type="entry name" value="dinb family like domain"/>
    <property type="match status" value="1"/>
</dbReference>
<dbReference type="InterPro" id="IPR034660">
    <property type="entry name" value="DinB/YfiT-like"/>
</dbReference>
<name>A0A8J8FH53_9BACT</name>